<keyword evidence="1" id="KW-0934">Plastid</keyword>
<name>A0A3G2QY93_9STRA</name>
<dbReference type="EMBL" id="MH795128">
    <property type="protein sequence ID" value="AYO28078.1"/>
    <property type="molecule type" value="Genomic_DNA"/>
</dbReference>
<proteinExistence type="predicted"/>
<evidence type="ECO:0000313" key="1">
    <source>
        <dbReference type="EMBL" id="AYO28078.1"/>
    </source>
</evidence>
<accession>A0A3G2QY93</accession>
<sequence length="177" mass="20796">MNWNFLSFFLNQEESFFEFNTNLLETNVFNILILIGLLVYANKVSFSQTLTDRQSEIITIIENAQNDVVNASNYYYQAEKGLTQSLFWLQTWKVFYQQEKLDIVNRKYKIVKAGFIETFATTENLVNNCETKTFLSLQRYVIYFTVSKILRQFLFLTNGEQSKLLEIILLKLGGSKK</sequence>
<reference evidence="1" key="1">
    <citation type="submission" date="2018-08" db="EMBL/GenBank/DDBJ databases">
        <title>Comparative Plastid Genomics of Synurophyceae: Evolutionary Evidence of Lateral Gene Transfer and Inverted Repeat Dynamics.</title>
        <authorList>
            <person name="Kim J.I."/>
            <person name="Shin H."/>
            <person name="Skaloud P."/>
            <person name="Jung J."/>
            <person name="Yoon H.S."/>
            <person name="Archibald J.M."/>
            <person name="Shin W."/>
        </authorList>
    </citation>
    <scope>NUCLEOTIDE SEQUENCE</scope>
    <source>
        <strain evidence="1">S114.C7</strain>
    </source>
</reference>
<geneLocation type="plastid" evidence="1"/>
<dbReference type="AlphaFoldDB" id="A0A3G2QY93"/>
<organism evidence="1">
    <name type="scientific">Synura petersenii</name>
    <dbReference type="NCBI Taxonomy" id="52555"/>
    <lineage>
        <taxon>Eukaryota</taxon>
        <taxon>Sar</taxon>
        <taxon>Stramenopiles</taxon>
        <taxon>Ochrophyta</taxon>
        <taxon>Synurophyceae</taxon>
        <taxon>Synurales</taxon>
        <taxon>Mallomonadaceae</taxon>
        <taxon>Synura</taxon>
    </lineage>
</organism>
<protein>
    <submittedName>
        <fullName evidence="1">ATP synthase CF0 B subunit</fullName>
    </submittedName>
</protein>
<gene>
    <name evidence="1" type="primary">atpF</name>
</gene>